<keyword evidence="2" id="KW-0732">Signal</keyword>
<dbReference type="Proteomes" id="UP001152799">
    <property type="component" value="Chromosome 1"/>
</dbReference>
<dbReference type="EMBL" id="OU892277">
    <property type="protein sequence ID" value="CAG9760631.1"/>
    <property type="molecule type" value="Genomic_DNA"/>
</dbReference>
<organism evidence="3 4">
    <name type="scientific">Ceutorhynchus assimilis</name>
    <name type="common">cabbage seed weevil</name>
    <dbReference type="NCBI Taxonomy" id="467358"/>
    <lineage>
        <taxon>Eukaryota</taxon>
        <taxon>Metazoa</taxon>
        <taxon>Ecdysozoa</taxon>
        <taxon>Arthropoda</taxon>
        <taxon>Hexapoda</taxon>
        <taxon>Insecta</taxon>
        <taxon>Pterygota</taxon>
        <taxon>Neoptera</taxon>
        <taxon>Endopterygota</taxon>
        <taxon>Coleoptera</taxon>
        <taxon>Polyphaga</taxon>
        <taxon>Cucujiformia</taxon>
        <taxon>Curculionidae</taxon>
        <taxon>Ceutorhynchinae</taxon>
        <taxon>Ceutorhynchus</taxon>
    </lineage>
</organism>
<feature type="signal peptide" evidence="2">
    <location>
        <begin position="1"/>
        <end position="19"/>
    </location>
</feature>
<evidence type="ECO:0000256" key="1">
    <source>
        <dbReference type="SAM" id="MobiDB-lite"/>
    </source>
</evidence>
<dbReference type="OrthoDB" id="8192989at2759"/>
<gene>
    <name evidence="3" type="ORF">CEUTPL_LOCUS1354</name>
</gene>
<evidence type="ECO:0000313" key="3">
    <source>
        <dbReference type="EMBL" id="CAG9760631.1"/>
    </source>
</evidence>
<protein>
    <submittedName>
        <fullName evidence="3">Uncharacterized protein</fullName>
    </submittedName>
</protein>
<keyword evidence="4" id="KW-1185">Reference proteome</keyword>
<sequence>MWDTIWYLGFPMLAISVFGAPYKKHYDELARDGSYYNSDQYDVVYDQRQNGTENYKLNVDGLSFVWSPNSLFAAAALLEPALYGEYPETNVDIILGPDSTKPENRPVGGKKPNLDNPSQTVLVINDASDEKPQDSEESSTAKKKIHIPAILKPFLRKRSSLTTLHK</sequence>
<proteinExistence type="predicted"/>
<evidence type="ECO:0000313" key="4">
    <source>
        <dbReference type="Proteomes" id="UP001152799"/>
    </source>
</evidence>
<name>A0A9N9QE05_9CUCU</name>
<feature type="chain" id="PRO_5040292354" evidence="2">
    <location>
        <begin position="20"/>
        <end position="166"/>
    </location>
</feature>
<reference evidence="3" key="1">
    <citation type="submission" date="2022-01" db="EMBL/GenBank/DDBJ databases">
        <authorList>
            <person name="King R."/>
        </authorList>
    </citation>
    <scope>NUCLEOTIDE SEQUENCE</scope>
</reference>
<dbReference type="AlphaFoldDB" id="A0A9N9QE05"/>
<feature type="region of interest" description="Disordered" evidence="1">
    <location>
        <begin position="97"/>
        <end position="144"/>
    </location>
</feature>
<evidence type="ECO:0000256" key="2">
    <source>
        <dbReference type="SAM" id="SignalP"/>
    </source>
</evidence>
<accession>A0A9N9QE05</accession>